<dbReference type="EMBL" id="CM042047">
    <property type="protein sequence ID" value="KAI3768982.1"/>
    <property type="molecule type" value="Genomic_DNA"/>
</dbReference>
<evidence type="ECO:0000313" key="1">
    <source>
        <dbReference type="EMBL" id="KAI3768982.1"/>
    </source>
</evidence>
<accession>A0ACB9FD49</accession>
<reference evidence="1 2" key="2">
    <citation type="journal article" date="2022" name="Mol. Ecol. Resour.">
        <title>The genomes of chicory, endive, great burdock and yacon provide insights into Asteraceae paleo-polyploidization history and plant inulin production.</title>
        <authorList>
            <person name="Fan W."/>
            <person name="Wang S."/>
            <person name="Wang H."/>
            <person name="Wang A."/>
            <person name="Jiang F."/>
            <person name="Liu H."/>
            <person name="Zhao H."/>
            <person name="Xu D."/>
            <person name="Zhang Y."/>
        </authorList>
    </citation>
    <scope>NUCLEOTIDE SEQUENCE [LARGE SCALE GENOMIC DNA]</scope>
    <source>
        <strain evidence="2">cv. Niubang</strain>
    </source>
</reference>
<dbReference type="Proteomes" id="UP001055879">
    <property type="component" value="Linkage Group LG01"/>
</dbReference>
<comment type="caution">
    <text evidence="1">The sequence shown here is derived from an EMBL/GenBank/DDBJ whole genome shotgun (WGS) entry which is preliminary data.</text>
</comment>
<keyword evidence="2" id="KW-1185">Reference proteome</keyword>
<protein>
    <submittedName>
        <fullName evidence="1">Uncharacterized protein</fullName>
    </submittedName>
</protein>
<proteinExistence type="predicted"/>
<gene>
    <name evidence="1" type="ORF">L6452_00078</name>
</gene>
<organism evidence="1 2">
    <name type="scientific">Arctium lappa</name>
    <name type="common">Greater burdock</name>
    <name type="synonym">Lappa major</name>
    <dbReference type="NCBI Taxonomy" id="4217"/>
    <lineage>
        <taxon>Eukaryota</taxon>
        <taxon>Viridiplantae</taxon>
        <taxon>Streptophyta</taxon>
        <taxon>Embryophyta</taxon>
        <taxon>Tracheophyta</taxon>
        <taxon>Spermatophyta</taxon>
        <taxon>Magnoliopsida</taxon>
        <taxon>eudicotyledons</taxon>
        <taxon>Gunneridae</taxon>
        <taxon>Pentapetalae</taxon>
        <taxon>asterids</taxon>
        <taxon>campanulids</taxon>
        <taxon>Asterales</taxon>
        <taxon>Asteraceae</taxon>
        <taxon>Carduoideae</taxon>
        <taxon>Cardueae</taxon>
        <taxon>Arctiinae</taxon>
        <taxon>Arctium</taxon>
    </lineage>
</organism>
<name>A0ACB9FD49_ARCLA</name>
<sequence length="733" mass="81876">MARIAGGKKNGRPSSADLPRRRSSCVEPESQPRRSCRRRNVRYNFDIDDYVDDEEFYKDVGRREKKLRVLLGEYDSESNRCEESSSSDEYDEVKQWKKRKIDAGEDDEIGEIRGGKLEEEEDAETGGANSVPGTPSDPPNGVVLPDKKTLELILDKLQKKDTYGVYAEPVDPDELPDYHAVIKQPMDFATVRKKLARGTYLTLEQFESDVILICTNAMQYNAPDTIYYKQASSILELAKTKFHRLNFTVDHPINPSSSPPKKQPKKSMVRTVQEPAGSDLSGEFQNCSSAQAKPPNDENRRTTFNISVQPVIESESIFSTFEGESKQLIPVGLHSDNSYTRSLARFAATLGSVAWKIASRRIEEALPEGIKFGPGWVGEYEPLTTPVLMIGNCTLKESDFLTRYLGIADVRTDDKASRTTADDEKPSRNPARKQESPNGSISEMGPPSVSFPRAKLCEMASSKHLQQNSESWNVMELKKKGLPQVEQTTHRSTADVASNASDIQSPRPSGVVSRNENVSSVSYFKHPNRNNDGFVSRDWKPISVGSDCNVGPVNTSFSQQQGLSDVVQMTSKLAQIHSNGSMVCPKRENPSNVEWMSLGGVTRPHVAENRNSHHHHHQHHVSPFHGEFPTSMTQLQQPIHGFVPQPAAVRGTNEPRFQNRQAVFPQLVTADLSRFQVQSHWRAVSPQQPQQPPPRSKPQESRPPDLNIGYQSPVRQSSGMVVDSQHPDLALQL</sequence>
<evidence type="ECO:0000313" key="2">
    <source>
        <dbReference type="Proteomes" id="UP001055879"/>
    </source>
</evidence>
<reference evidence="2" key="1">
    <citation type="journal article" date="2022" name="Mol. Ecol. Resour.">
        <title>The genomes of chicory, endive, great burdock and yacon provide insights into Asteraceae palaeo-polyploidization history and plant inulin production.</title>
        <authorList>
            <person name="Fan W."/>
            <person name="Wang S."/>
            <person name="Wang H."/>
            <person name="Wang A."/>
            <person name="Jiang F."/>
            <person name="Liu H."/>
            <person name="Zhao H."/>
            <person name="Xu D."/>
            <person name="Zhang Y."/>
        </authorList>
    </citation>
    <scope>NUCLEOTIDE SEQUENCE [LARGE SCALE GENOMIC DNA]</scope>
    <source>
        <strain evidence="2">cv. Niubang</strain>
    </source>
</reference>